<dbReference type="EMBL" id="CP021434">
    <property type="protein sequence ID" value="ARU60721.1"/>
    <property type="molecule type" value="Genomic_DNA"/>
</dbReference>
<reference evidence="3" key="1">
    <citation type="submission" date="2017-05" db="EMBL/GenBank/DDBJ databases">
        <authorList>
            <person name="Sung H."/>
        </authorList>
    </citation>
    <scope>NUCLEOTIDE SEQUENCE [LARGE SCALE GENOMIC DNA]</scope>
    <source>
        <strain evidence="3">AR23208</strain>
    </source>
</reference>
<feature type="transmembrane region" description="Helical" evidence="1">
    <location>
        <begin position="272"/>
        <end position="293"/>
    </location>
</feature>
<keyword evidence="1" id="KW-0812">Transmembrane</keyword>
<keyword evidence="1" id="KW-0472">Membrane</keyword>
<feature type="transmembrane region" description="Helical" evidence="1">
    <location>
        <begin position="116"/>
        <end position="134"/>
    </location>
</feature>
<feature type="transmembrane region" description="Helical" evidence="1">
    <location>
        <begin position="59"/>
        <end position="81"/>
    </location>
</feature>
<feature type="transmembrane region" description="Helical" evidence="1">
    <location>
        <begin position="300"/>
        <end position="322"/>
    </location>
</feature>
<dbReference type="KEGG" id="tum:CBW65_06190"/>
<evidence type="ECO:0000313" key="3">
    <source>
        <dbReference type="Proteomes" id="UP000195437"/>
    </source>
</evidence>
<feature type="transmembrane region" description="Helical" evidence="1">
    <location>
        <begin position="211"/>
        <end position="242"/>
    </location>
</feature>
<gene>
    <name evidence="2" type="ORF">CBW65_06190</name>
</gene>
<feature type="transmembrane region" description="Helical" evidence="1">
    <location>
        <begin position="143"/>
        <end position="161"/>
    </location>
</feature>
<accession>A0A1Y0IJM1</accession>
<sequence length="358" mass="39303">MLDSGFVFSGPGLPKRINEAVLDESLKASQAARNAGTERAEAGAQAGAQAPFAKGSPGWLSWFLMGCGVFFAGIIAMLVGLTDVILAHDEAFLGLTREEIAGWNQELFHFMSHDRITLAGIMLSAGFLFAQLAWHKVRRGERWAVVLFAAAAGYGFLNFLYSYAVGYIDTLHMIYNLLILPFFLWGLVRTRELSTPHASSNRRNTKAWQKGLVGQLMFVSLGAALLSAGVVISAIGMTGVFVPEDLAYMGLTPEQIHDYNHRLIPLIAHDRAGFGGSLITEGLLLLLISLWGYRQGESWLWWSYLIGGFCGLAAGIGVHVKILYTDFWHLLPAYIALLLYLTGLICSRQYLCKEKPPA</sequence>
<feature type="transmembrane region" description="Helical" evidence="1">
    <location>
        <begin position="328"/>
        <end position="346"/>
    </location>
</feature>
<protein>
    <submittedName>
        <fullName evidence="2">Uncharacterized protein</fullName>
    </submittedName>
</protein>
<name>A0A1Y0IJM1_9BACL</name>
<evidence type="ECO:0000256" key="1">
    <source>
        <dbReference type="SAM" id="Phobius"/>
    </source>
</evidence>
<organism evidence="2 3">
    <name type="scientific">Tumebacillus avium</name>
    <dbReference type="NCBI Taxonomy" id="1903704"/>
    <lineage>
        <taxon>Bacteria</taxon>
        <taxon>Bacillati</taxon>
        <taxon>Bacillota</taxon>
        <taxon>Bacilli</taxon>
        <taxon>Bacillales</taxon>
        <taxon>Alicyclobacillaceae</taxon>
        <taxon>Tumebacillus</taxon>
    </lineage>
</organism>
<keyword evidence="3" id="KW-1185">Reference proteome</keyword>
<proteinExistence type="predicted"/>
<dbReference type="Proteomes" id="UP000195437">
    <property type="component" value="Chromosome"/>
</dbReference>
<evidence type="ECO:0000313" key="2">
    <source>
        <dbReference type="EMBL" id="ARU60721.1"/>
    </source>
</evidence>
<feature type="transmembrane region" description="Helical" evidence="1">
    <location>
        <begin position="173"/>
        <end position="190"/>
    </location>
</feature>
<dbReference type="AlphaFoldDB" id="A0A1Y0IJM1"/>
<keyword evidence="1" id="KW-1133">Transmembrane helix</keyword>